<dbReference type="InterPro" id="IPR003615">
    <property type="entry name" value="HNH_nuc"/>
</dbReference>
<dbReference type="STRING" id="43767.A6I91_19000"/>
<evidence type="ECO:0000313" key="3">
    <source>
        <dbReference type="Proteomes" id="UP000004245"/>
    </source>
</evidence>
<dbReference type="AlphaFoldDB" id="E9SXN6"/>
<dbReference type="OrthoDB" id="4464809at2"/>
<keyword evidence="3" id="KW-1185">Reference proteome</keyword>
<feature type="domain" description="HNH nuclease" evidence="1">
    <location>
        <begin position="183"/>
        <end position="231"/>
    </location>
</feature>
<dbReference type="Pfam" id="PF13391">
    <property type="entry name" value="HNH_2"/>
    <property type="match status" value="1"/>
</dbReference>
<dbReference type="HOGENOM" id="CLU_920334_0_0_11"/>
<accession>E9SXN6</accession>
<proteinExistence type="predicted"/>
<comment type="caution">
    <text evidence="2">The sequence shown here is derived from an EMBL/GenBank/DDBJ whole genome shotgun (WGS) entry which is preliminary data.</text>
</comment>
<sequence length="282" mass="32071">MTSWIVKIGKETPEHWGFARDDRLWDVRRPGYFTRIAPGDDVYFWLSETGFVSWVRATTSLYPIGPESRGARWVDNDLGQYTHRFEFEVVSEDVPRLASWNELRLAGGKKYAAQSPANEVSEPDAETFLRGQFDHQVDVAFPHVAVAYVPGDDMRERAERQITLRRGQARFRNALIVAYSGTCAVTGSTVTAVLEAAHIDRYYGAHTNHVANGLLLRSDIHTLFDLRQITVSSSMTVLLAPWLRDSEYRTLHGRTLRLPVNAHAHPDVGALTRHRESCEWTY</sequence>
<evidence type="ECO:0000313" key="2">
    <source>
        <dbReference type="EMBL" id="EGD25320.1"/>
    </source>
</evidence>
<organism evidence="2 3">
    <name type="scientific">Prescottella equi ATCC 33707</name>
    <dbReference type="NCBI Taxonomy" id="525370"/>
    <lineage>
        <taxon>Bacteria</taxon>
        <taxon>Bacillati</taxon>
        <taxon>Actinomycetota</taxon>
        <taxon>Actinomycetes</taxon>
        <taxon>Mycobacteriales</taxon>
        <taxon>Nocardiaceae</taxon>
        <taxon>Prescottella</taxon>
    </lineage>
</organism>
<name>E9SXN6_RHOHA</name>
<reference evidence="2" key="1">
    <citation type="submission" date="2011-01" db="EMBL/GenBank/DDBJ databases">
        <authorList>
            <person name="Muzny D."/>
            <person name="Qin X."/>
            <person name="Buhay C."/>
            <person name="Dugan-Rocha S."/>
            <person name="Ding Y."/>
            <person name="Chen G."/>
            <person name="Hawes A."/>
            <person name="Holder M."/>
            <person name="Jhangiani S."/>
            <person name="Johnson A."/>
            <person name="Khan Z."/>
            <person name="Li Z."/>
            <person name="Liu W."/>
            <person name="Liu X."/>
            <person name="Perez L."/>
            <person name="Shen H."/>
            <person name="Wang Q."/>
            <person name="Watt J."/>
            <person name="Xi L."/>
            <person name="Xin Y."/>
            <person name="Zhou J."/>
            <person name="Deng J."/>
            <person name="Jiang H."/>
            <person name="Liu Y."/>
            <person name="Qu J."/>
            <person name="Song X.-Z."/>
            <person name="Zhang L."/>
            <person name="Villasana D."/>
            <person name="Johnson A."/>
            <person name="Liu J."/>
            <person name="Liyanage D."/>
            <person name="Lorensuhewa L."/>
            <person name="Robinson T."/>
            <person name="Song A."/>
            <person name="Song B.-B."/>
            <person name="Dinh H."/>
            <person name="Thornton R."/>
            <person name="Coyle M."/>
            <person name="Francisco L."/>
            <person name="Jackson L."/>
            <person name="Javaid M."/>
            <person name="Korchina V."/>
            <person name="Kovar C."/>
            <person name="Mata R."/>
            <person name="Mathew T."/>
            <person name="Ngo R."/>
            <person name="Nguyen L."/>
            <person name="Nguyen N."/>
            <person name="Okwuonu G."/>
            <person name="Ongeri F."/>
            <person name="Pham C."/>
            <person name="Simmons D."/>
            <person name="Wilczek-Boney K."/>
            <person name="Hale W."/>
            <person name="Jakkamsetti A."/>
            <person name="Pham P."/>
            <person name="Ruth R."/>
            <person name="San Lucas F."/>
            <person name="Warren J."/>
            <person name="Zhang J."/>
            <person name="Zhao Z."/>
            <person name="Zhou C."/>
            <person name="Zhu D."/>
            <person name="Lee S."/>
            <person name="Bess C."/>
            <person name="Blankenburg K."/>
            <person name="Forbes L."/>
            <person name="Fu Q."/>
            <person name="Gubbala S."/>
            <person name="Hirani K."/>
            <person name="Jayaseelan J.C."/>
            <person name="Lara F."/>
            <person name="Munidasa M."/>
            <person name="Palculict T."/>
            <person name="Patil S."/>
            <person name="Pu L.-L."/>
            <person name="Saada N."/>
            <person name="Tang L."/>
            <person name="Weissenberger G."/>
            <person name="Zhu Y."/>
            <person name="Hemphill L."/>
            <person name="Shang Y."/>
            <person name="Youmans B."/>
            <person name="Ayvaz T."/>
            <person name="Ross M."/>
            <person name="Santibanez J."/>
            <person name="Aqrawi P."/>
            <person name="Gross S."/>
            <person name="Joshi V."/>
            <person name="Fowler G."/>
            <person name="Nazareth L."/>
            <person name="Reid J."/>
            <person name="Worley K."/>
            <person name="Petrosino J."/>
            <person name="Highlander S."/>
            <person name="Gibbs R."/>
        </authorList>
    </citation>
    <scope>NUCLEOTIDE SEQUENCE [LARGE SCALE GENOMIC DNA]</scope>
    <source>
        <strain evidence="2">ATCC 33707</strain>
    </source>
</reference>
<evidence type="ECO:0000259" key="1">
    <source>
        <dbReference type="Pfam" id="PF13391"/>
    </source>
</evidence>
<gene>
    <name evidence="2" type="ORF">HMPREF0724_11101</name>
</gene>
<dbReference type="EMBL" id="ADNW02000006">
    <property type="protein sequence ID" value="EGD25320.1"/>
    <property type="molecule type" value="Genomic_DNA"/>
</dbReference>
<dbReference type="Proteomes" id="UP000004245">
    <property type="component" value="Unassembled WGS sequence"/>
</dbReference>
<protein>
    <recommendedName>
        <fullName evidence="1">HNH nuclease domain-containing protein</fullName>
    </recommendedName>
</protein>